<dbReference type="OrthoDB" id="2667096at2759"/>
<proteinExistence type="predicted"/>
<dbReference type="Proteomes" id="UP000092154">
    <property type="component" value="Unassembled WGS sequence"/>
</dbReference>
<sequence>PFSGNLRDPRWAPENGMMIVKVYIPSTDDIWAAYFPTNITLPMFTSRWLSKLSLHLQFSGSAMDTPEYYFDDDDFQCWLKHRVRHGRNLPIVGH</sequence>
<feature type="non-terminal residue" evidence="1">
    <location>
        <position position="94"/>
    </location>
</feature>
<protein>
    <submittedName>
        <fullName evidence="1">Uncharacterized protein</fullName>
    </submittedName>
</protein>
<organism evidence="1 2">
    <name type="scientific">Rhizopogon vinicolor AM-OR11-026</name>
    <dbReference type="NCBI Taxonomy" id="1314800"/>
    <lineage>
        <taxon>Eukaryota</taxon>
        <taxon>Fungi</taxon>
        <taxon>Dikarya</taxon>
        <taxon>Basidiomycota</taxon>
        <taxon>Agaricomycotina</taxon>
        <taxon>Agaricomycetes</taxon>
        <taxon>Agaricomycetidae</taxon>
        <taxon>Boletales</taxon>
        <taxon>Suillineae</taxon>
        <taxon>Rhizopogonaceae</taxon>
        <taxon>Rhizopogon</taxon>
    </lineage>
</organism>
<dbReference type="AlphaFoldDB" id="A0A1B7N8A0"/>
<evidence type="ECO:0000313" key="1">
    <source>
        <dbReference type="EMBL" id="OAX41102.1"/>
    </source>
</evidence>
<name>A0A1B7N8A0_9AGAM</name>
<accession>A0A1B7N8A0</accession>
<evidence type="ECO:0000313" key="2">
    <source>
        <dbReference type="Proteomes" id="UP000092154"/>
    </source>
</evidence>
<dbReference type="InParanoid" id="A0A1B7N8A0"/>
<feature type="non-terminal residue" evidence="1">
    <location>
        <position position="1"/>
    </location>
</feature>
<reference evidence="1 2" key="1">
    <citation type="submission" date="2016-06" db="EMBL/GenBank/DDBJ databases">
        <title>Comparative genomics of the ectomycorrhizal sister species Rhizopogon vinicolor and Rhizopogon vesiculosus (Basidiomycota: Boletales) reveals a divergence of the mating type B locus.</title>
        <authorList>
            <consortium name="DOE Joint Genome Institute"/>
            <person name="Mujic A.B."/>
            <person name="Kuo A."/>
            <person name="Tritt A."/>
            <person name="Lipzen A."/>
            <person name="Chen C."/>
            <person name="Johnson J."/>
            <person name="Sharma A."/>
            <person name="Barry K."/>
            <person name="Grigoriev I.V."/>
            <person name="Spatafora J.W."/>
        </authorList>
    </citation>
    <scope>NUCLEOTIDE SEQUENCE [LARGE SCALE GENOMIC DNA]</scope>
    <source>
        <strain evidence="1 2">AM-OR11-026</strain>
    </source>
</reference>
<gene>
    <name evidence="1" type="ORF">K503DRAFT_646192</name>
</gene>
<keyword evidence="2" id="KW-1185">Reference proteome</keyword>
<dbReference type="EMBL" id="KV448190">
    <property type="protein sequence ID" value="OAX41102.1"/>
    <property type="molecule type" value="Genomic_DNA"/>
</dbReference>